<evidence type="ECO:0000313" key="2">
    <source>
        <dbReference type="Proteomes" id="UP000036902"/>
    </source>
</evidence>
<proteinExistence type="predicted"/>
<dbReference type="Proteomes" id="UP000036902">
    <property type="component" value="Chromosome"/>
</dbReference>
<dbReference type="KEGG" id="thu:AC731_007195"/>
<dbReference type="AlphaFoldDB" id="A0A127K466"/>
<keyword evidence="2" id="KW-1185">Reference proteome</keyword>
<evidence type="ECO:0008006" key="3">
    <source>
        <dbReference type="Google" id="ProtNLM"/>
    </source>
</evidence>
<dbReference type="EMBL" id="CP014646">
    <property type="protein sequence ID" value="AMO36748.1"/>
    <property type="molecule type" value="Genomic_DNA"/>
</dbReference>
<protein>
    <recommendedName>
        <fullName evidence="3">Phage tail protein</fullName>
    </recommendedName>
</protein>
<dbReference type="RefSeq" id="WP_048702835.1">
    <property type="nucleotide sequence ID" value="NZ_CP014646.1"/>
</dbReference>
<gene>
    <name evidence="1" type="ORF">AC731_007195</name>
</gene>
<sequence length="669" mass="72263">MSIAAEAIGAAAIGGDSPAALVLEYVTTPWPITIATPYVRTLWPVTVQPAPEQRVTTPWPVTIAPPGVVATPWPVRVLPASVVGGLDGAASWAAAPNGLWTAVVTLGGADISDRIDHSAPVRVRRSRNAAALAEFTFLPASNLAPQSLIGRAVTIAFAQQGGGNAQRVFTGVVQLTEVGLDIGSIACLCTDRAQEIWAAMSREAIDDAVGGRWHAAVSGEPDDNFRYMEERLQSVGASWALDVWQSPRIIPWRAAARSLTVRTADVDEGSLAIELPTRDSLRSRIICRFQYRYTLLRYRGAIAQFNQPLSFFVSWYDFTTGELLKDSVQWLTSAMVESAASSLPDWFATTPLTILRPTPGSYELRRPFLDPVPPYEGSLGGTDSVTFVLPPDVAPSLATGFRQEYGALWQQSVTRDYTINVVWPEIEAQLGGPVWDEIGATLEAEFDQPDWGRDVSVEPAIPGAVGLGDASLAWQPEGADEAAAEVIMRTLLDRAWVSLWAASRSGRVSFALACRPDLWLDTRITVEHERMRAQGDVEQVEHLLDVASGNATSEVLLAVGMPGNADAPHPAWVLPPAPIDEYFPPVSAYSCTIGTYVGGDPESPPFDDSAMVGFVTNREGAAVEGREYYPHKLTIRAPDMAAEDRDPRELVSETEIAVAIPTDLLETIV</sequence>
<evidence type="ECO:0000313" key="1">
    <source>
        <dbReference type="EMBL" id="AMO36748.1"/>
    </source>
</evidence>
<accession>A0A127K466</accession>
<dbReference type="STRING" id="1134435.AC731_007195"/>
<name>A0A127K466_9RHOO</name>
<organism evidence="1 2">
    <name type="scientific">Thauera humireducens</name>
    <dbReference type="NCBI Taxonomy" id="1134435"/>
    <lineage>
        <taxon>Bacteria</taxon>
        <taxon>Pseudomonadati</taxon>
        <taxon>Pseudomonadota</taxon>
        <taxon>Betaproteobacteria</taxon>
        <taxon>Rhodocyclales</taxon>
        <taxon>Zoogloeaceae</taxon>
        <taxon>Thauera</taxon>
    </lineage>
</organism>
<reference evidence="2" key="1">
    <citation type="submission" date="2016-03" db="EMBL/GenBank/DDBJ databases">
        <authorList>
            <person name="Ma C."/>
            <person name="Zhou S."/>
            <person name="Yang G."/>
        </authorList>
    </citation>
    <scope>NUCLEOTIDE SEQUENCE [LARGE SCALE GENOMIC DNA]</scope>
    <source>
        <strain evidence="2">SgZ-1</strain>
    </source>
</reference>